<reference evidence="1" key="1">
    <citation type="journal article" date="2014" name="Front. Microbiol.">
        <title>High frequency of phylogenetically diverse reductive dehalogenase-homologous genes in deep subseafloor sedimentary metagenomes.</title>
        <authorList>
            <person name="Kawai M."/>
            <person name="Futagami T."/>
            <person name="Toyoda A."/>
            <person name="Takaki Y."/>
            <person name="Nishi S."/>
            <person name="Hori S."/>
            <person name="Arai W."/>
            <person name="Tsubouchi T."/>
            <person name="Morono Y."/>
            <person name="Uchiyama I."/>
            <person name="Ito T."/>
            <person name="Fujiyama A."/>
            <person name="Inagaki F."/>
            <person name="Takami H."/>
        </authorList>
    </citation>
    <scope>NUCLEOTIDE SEQUENCE</scope>
    <source>
        <strain evidence="1">Expedition CK06-06</strain>
    </source>
</reference>
<dbReference type="EMBL" id="BARU01023445">
    <property type="protein sequence ID" value="GAH53200.1"/>
    <property type="molecule type" value="Genomic_DNA"/>
</dbReference>
<evidence type="ECO:0000313" key="1">
    <source>
        <dbReference type="EMBL" id="GAH53200.1"/>
    </source>
</evidence>
<comment type="caution">
    <text evidence="1">The sequence shown here is derived from an EMBL/GenBank/DDBJ whole genome shotgun (WGS) entry which is preliminary data.</text>
</comment>
<organism evidence="1">
    <name type="scientific">marine sediment metagenome</name>
    <dbReference type="NCBI Taxonomy" id="412755"/>
    <lineage>
        <taxon>unclassified sequences</taxon>
        <taxon>metagenomes</taxon>
        <taxon>ecological metagenomes</taxon>
    </lineage>
</organism>
<accession>X1H7Z6</accession>
<protein>
    <submittedName>
        <fullName evidence="1">Uncharacterized protein</fullName>
    </submittedName>
</protein>
<sequence>MAGIVGYGVRQSTDALLLYQGRDHCPAWIAYLAGKITLP</sequence>
<proteinExistence type="predicted"/>
<gene>
    <name evidence="1" type="ORF">S03H2_38050</name>
</gene>
<name>X1H7Z6_9ZZZZ</name>
<dbReference type="AlphaFoldDB" id="X1H7Z6"/>